<comment type="caution">
    <text evidence="1">The sequence shown here is derived from an EMBL/GenBank/DDBJ whole genome shotgun (WGS) entry which is preliminary data.</text>
</comment>
<protein>
    <recommendedName>
        <fullName evidence="3">Type IV toxin-antitoxin system AbiEi family antitoxin domain-containing protein</fullName>
    </recommendedName>
</protein>
<gene>
    <name evidence="1" type="ORF">VIN30_07125</name>
</gene>
<accession>A0ABU6IIC7</accession>
<keyword evidence="2" id="KW-1185">Reference proteome</keyword>
<dbReference type="RefSeq" id="WP_338210405.1">
    <property type="nucleotide sequence ID" value="NZ_JAYMFF010000013.1"/>
</dbReference>
<name>A0ABU6IIC7_9ACTN</name>
<dbReference type="EMBL" id="JAYMFF010000013">
    <property type="protein sequence ID" value="MEC4176217.1"/>
    <property type="molecule type" value="Genomic_DNA"/>
</dbReference>
<sequence>MEKFADILKARFGENEPILIEEIIATFPDISRQSIYKRINAAMEEGSLARYDRGIYYLPIETRIGKSIPSARKVARKRWLEAGDDTIGYISGFNLANEVGVSDQVPITLEVTTNKESMRVRDVKPFGGWRRITLRKPRRPITKRNVDALRFLDLITQESIQFYDEWEMAALKELARKAGRTMIYDCSTSYPARTARKLAECERYHVFAQ</sequence>
<evidence type="ECO:0000313" key="2">
    <source>
        <dbReference type="Proteomes" id="UP001349994"/>
    </source>
</evidence>
<organism evidence="1 2">
    <name type="scientific">Adlercreutzia wanghongyangiae</name>
    <dbReference type="NCBI Taxonomy" id="3111451"/>
    <lineage>
        <taxon>Bacteria</taxon>
        <taxon>Bacillati</taxon>
        <taxon>Actinomycetota</taxon>
        <taxon>Coriobacteriia</taxon>
        <taxon>Eggerthellales</taxon>
        <taxon>Eggerthellaceae</taxon>
        <taxon>Adlercreutzia</taxon>
    </lineage>
</organism>
<proteinExistence type="predicted"/>
<evidence type="ECO:0000313" key="1">
    <source>
        <dbReference type="EMBL" id="MEC4176217.1"/>
    </source>
</evidence>
<reference evidence="1 2" key="1">
    <citation type="submission" date="2024-01" db="EMBL/GenBank/DDBJ databases">
        <title>novel species in genus Adlercreutzia.</title>
        <authorList>
            <person name="Liu X."/>
        </authorList>
    </citation>
    <scope>NUCLEOTIDE SEQUENCE [LARGE SCALE GENOMIC DNA]</scope>
    <source>
        <strain evidence="1 2">R7</strain>
    </source>
</reference>
<evidence type="ECO:0008006" key="3">
    <source>
        <dbReference type="Google" id="ProtNLM"/>
    </source>
</evidence>
<dbReference type="Proteomes" id="UP001349994">
    <property type="component" value="Unassembled WGS sequence"/>
</dbReference>